<dbReference type="Proteomes" id="UP000013307">
    <property type="component" value="Chromosome"/>
</dbReference>
<dbReference type="STRING" id="387631.Asulf_01704"/>
<dbReference type="AlphaFoldDB" id="N0BN08"/>
<reference evidence="2 3" key="1">
    <citation type="journal article" date="2013" name="Genome Announc.">
        <title>Complete Genome Sequence of the Thermophilic and Facultatively Chemolithoautotrophic Sulfate Reducer Archaeoglobus sulfaticallidus Strain PM70-1T.</title>
        <authorList>
            <person name="Stokke R."/>
            <person name="Hocking W.P."/>
            <person name="Steinsbu B.O."/>
            <person name="Steen I.H."/>
        </authorList>
    </citation>
    <scope>NUCLEOTIDE SEQUENCE [LARGE SCALE GENOMIC DNA]</scope>
    <source>
        <strain evidence="2">PM70-1</strain>
    </source>
</reference>
<dbReference type="EMBL" id="CP005290">
    <property type="protein sequence ID" value="AGK61675.1"/>
    <property type="molecule type" value="Genomic_DNA"/>
</dbReference>
<protein>
    <submittedName>
        <fullName evidence="2">Putative nucleic acid-binding protein, contains PIN domain</fullName>
    </submittedName>
</protein>
<dbReference type="GeneID" id="15393339"/>
<dbReference type="SUPFAM" id="SSF88723">
    <property type="entry name" value="PIN domain-like"/>
    <property type="match status" value="1"/>
</dbReference>
<dbReference type="Pfam" id="PF01850">
    <property type="entry name" value="PIN"/>
    <property type="match status" value="1"/>
</dbReference>
<dbReference type="CDD" id="cd09881">
    <property type="entry name" value="PIN_VapC4-5_FitB-like"/>
    <property type="match status" value="1"/>
</dbReference>
<dbReference type="eggNOG" id="arCOG02219">
    <property type="taxonomic scope" value="Archaea"/>
</dbReference>
<dbReference type="InterPro" id="IPR002716">
    <property type="entry name" value="PIN_dom"/>
</dbReference>
<evidence type="ECO:0000313" key="2">
    <source>
        <dbReference type="EMBL" id="AGK61675.1"/>
    </source>
</evidence>
<evidence type="ECO:0000313" key="3">
    <source>
        <dbReference type="Proteomes" id="UP000013307"/>
    </source>
</evidence>
<dbReference type="HOGENOM" id="CLU_157020_0_0_2"/>
<dbReference type="InterPro" id="IPR029060">
    <property type="entry name" value="PIN-like_dom_sf"/>
</dbReference>
<accession>N0BN08</accession>
<dbReference type="RefSeq" id="WP_015591273.1">
    <property type="nucleotide sequence ID" value="NC_021169.1"/>
</dbReference>
<dbReference type="KEGG" id="ast:Asulf_01704"/>
<dbReference type="OrthoDB" id="70111at2157"/>
<name>N0BN08_9EURY</name>
<feature type="domain" description="PIN" evidence="1">
    <location>
        <begin position="3"/>
        <end position="108"/>
    </location>
</feature>
<proteinExistence type="predicted"/>
<sequence>MKIVLDTNVFQNRRFCEWLKKGNHDARISTITYTELLYHYLKKKGKDGREFVDAFLDALKVQVMPFDRECARIASNAAIGRWDFRKKVRDYMIGSLAVKLRCPMITYNVKDFEWISENEIYTPDEFLDAHA</sequence>
<gene>
    <name evidence="2" type="ORF">Asulf_01704</name>
</gene>
<dbReference type="Gene3D" id="3.40.50.1010">
    <property type="entry name" value="5'-nuclease"/>
    <property type="match status" value="1"/>
</dbReference>
<keyword evidence="3" id="KW-1185">Reference proteome</keyword>
<evidence type="ECO:0000259" key="1">
    <source>
        <dbReference type="Pfam" id="PF01850"/>
    </source>
</evidence>
<organism evidence="2 3">
    <name type="scientific">Archaeoglobus sulfaticallidus PM70-1</name>
    <dbReference type="NCBI Taxonomy" id="387631"/>
    <lineage>
        <taxon>Archaea</taxon>
        <taxon>Methanobacteriati</taxon>
        <taxon>Methanobacteriota</taxon>
        <taxon>Archaeoglobi</taxon>
        <taxon>Archaeoglobales</taxon>
        <taxon>Archaeoglobaceae</taxon>
        <taxon>Archaeoglobus</taxon>
    </lineage>
</organism>